<organism evidence="6 7">
    <name type="scientific">Sporosarcina globispora</name>
    <name type="common">Bacillus globisporus</name>
    <dbReference type="NCBI Taxonomy" id="1459"/>
    <lineage>
        <taxon>Bacteria</taxon>
        <taxon>Bacillati</taxon>
        <taxon>Bacillota</taxon>
        <taxon>Bacilli</taxon>
        <taxon>Bacillales</taxon>
        <taxon>Caryophanaceae</taxon>
        <taxon>Sporosarcina</taxon>
    </lineage>
</organism>
<evidence type="ECO:0000256" key="4">
    <source>
        <dbReference type="RuleBase" id="RU361277"/>
    </source>
</evidence>
<dbReference type="InterPro" id="IPR020843">
    <property type="entry name" value="ER"/>
</dbReference>
<dbReference type="InterPro" id="IPR050129">
    <property type="entry name" value="Zn_alcohol_dh"/>
</dbReference>
<dbReference type="InterPro" id="IPR002328">
    <property type="entry name" value="ADH_Zn_CS"/>
</dbReference>
<dbReference type="AlphaFoldDB" id="A0A0M0GGD4"/>
<name>A0A0M0GGD4_SPOGL</name>
<evidence type="ECO:0000256" key="1">
    <source>
        <dbReference type="ARBA" id="ARBA00022723"/>
    </source>
</evidence>
<keyword evidence="2 4" id="KW-0862">Zinc</keyword>
<dbReference type="OrthoDB" id="9770238at2"/>
<comment type="caution">
    <text evidence="6">The sequence shown here is derived from an EMBL/GenBank/DDBJ whole genome shotgun (WGS) entry which is preliminary data.</text>
</comment>
<feature type="domain" description="Enoyl reductase (ER)" evidence="5">
    <location>
        <begin position="8"/>
        <end position="336"/>
    </location>
</feature>
<dbReference type="GO" id="GO:0016491">
    <property type="term" value="F:oxidoreductase activity"/>
    <property type="evidence" value="ECO:0007669"/>
    <property type="project" value="UniProtKB-KW"/>
</dbReference>
<dbReference type="PANTHER" id="PTHR43401">
    <property type="entry name" value="L-THREONINE 3-DEHYDROGENASE"/>
    <property type="match status" value="1"/>
</dbReference>
<dbReference type="RefSeq" id="WP_053435916.1">
    <property type="nucleotide sequence ID" value="NZ_LGUF01000007.1"/>
</dbReference>
<evidence type="ECO:0000313" key="7">
    <source>
        <dbReference type="Proteomes" id="UP000037109"/>
    </source>
</evidence>
<dbReference type="InterPro" id="IPR013149">
    <property type="entry name" value="ADH-like_C"/>
</dbReference>
<accession>A0A0M0GGD4</accession>
<comment type="similarity">
    <text evidence="4">Belongs to the zinc-containing alcohol dehydrogenase family.</text>
</comment>
<reference evidence="7" key="1">
    <citation type="submission" date="2015-07" db="EMBL/GenBank/DDBJ databases">
        <title>Fjat-10036 dsm4.</title>
        <authorList>
            <person name="Liu B."/>
            <person name="Wang J."/>
            <person name="Zhu Y."/>
            <person name="Liu G."/>
            <person name="Chen Q."/>
            <person name="Chen Z."/>
            <person name="Lan J."/>
            <person name="Che J."/>
            <person name="Ge C."/>
            <person name="Shi H."/>
            <person name="Pan Z."/>
            <person name="Liu X."/>
        </authorList>
    </citation>
    <scope>NUCLEOTIDE SEQUENCE [LARGE SCALE GENOMIC DNA]</scope>
    <source>
        <strain evidence="7">DSM 4</strain>
    </source>
</reference>
<sequence length="345" mass="37150">MKALCYVGPNELAVKERSIPVIGPGEVLIKVNYAGICGTDMLAYHGGMTKRTKPSVILGHEFSGIVYEAGPFSSFQKGDRVTVEPITSCGECDSCQRGYYNLCTIAFNLIGIDSDGAFAEYIKVPESKVYRLGATISMQDGALIEPLAVCVHAVEKGNIAPGQTVLVVGGGPIGIITALTAQQRGAKVFISEISPYRIQVAHQWGFEVLNPTEENFLEQINEKTHGRGVDVSIEATGTNNGMVTCIEAARTKGIVVITGLPKKNADFDVYRIIAKELQLVGTRVYMKEDYDQAIELLSSGGLDLSSLISKVVPLEEAIQQGFEAIDNGEDVIKILISLSDEDEKA</sequence>
<keyword evidence="7" id="KW-1185">Reference proteome</keyword>
<evidence type="ECO:0000256" key="3">
    <source>
        <dbReference type="ARBA" id="ARBA00023002"/>
    </source>
</evidence>
<dbReference type="SUPFAM" id="SSF50129">
    <property type="entry name" value="GroES-like"/>
    <property type="match status" value="1"/>
</dbReference>
<keyword evidence="1 4" id="KW-0479">Metal-binding</keyword>
<gene>
    <name evidence="6" type="ORF">AF332_18145</name>
</gene>
<dbReference type="PANTHER" id="PTHR43401:SF2">
    <property type="entry name" value="L-THREONINE 3-DEHYDROGENASE"/>
    <property type="match status" value="1"/>
</dbReference>
<dbReference type="InterPro" id="IPR036291">
    <property type="entry name" value="NAD(P)-bd_dom_sf"/>
</dbReference>
<dbReference type="Pfam" id="PF08240">
    <property type="entry name" value="ADH_N"/>
    <property type="match status" value="1"/>
</dbReference>
<dbReference type="EMBL" id="LGUF01000007">
    <property type="protein sequence ID" value="KON88542.1"/>
    <property type="molecule type" value="Genomic_DNA"/>
</dbReference>
<dbReference type="STRING" id="1459.AF332_18145"/>
<dbReference type="SMART" id="SM00829">
    <property type="entry name" value="PKS_ER"/>
    <property type="match status" value="1"/>
</dbReference>
<proteinExistence type="inferred from homology"/>
<dbReference type="PROSITE" id="PS00059">
    <property type="entry name" value="ADH_ZINC"/>
    <property type="match status" value="1"/>
</dbReference>
<evidence type="ECO:0000256" key="2">
    <source>
        <dbReference type="ARBA" id="ARBA00022833"/>
    </source>
</evidence>
<dbReference type="Proteomes" id="UP000037109">
    <property type="component" value="Unassembled WGS sequence"/>
</dbReference>
<evidence type="ECO:0000313" key="6">
    <source>
        <dbReference type="EMBL" id="KON88542.1"/>
    </source>
</evidence>
<keyword evidence="3" id="KW-0560">Oxidoreductase</keyword>
<dbReference type="InterPro" id="IPR011032">
    <property type="entry name" value="GroES-like_sf"/>
</dbReference>
<comment type="cofactor">
    <cofactor evidence="4">
        <name>Zn(2+)</name>
        <dbReference type="ChEBI" id="CHEBI:29105"/>
    </cofactor>
</comment>
<dbReference type="Gene3D" id="3.40.50.720">
    <property type="entry name" value="NAD(P)-binding Rossmann-like Domain"/>
    <property type="match status" value="1"/>
</dbReference>
<protein>
    <recommendedName>
        <fullName evidence="5">Enoyl reductase (ER) domain-containing protein</fullName>
    </recommendedName>
</protein>
<dbReference type="SUPFAM" id="SSF51735">
    <property type="entry name" value="NAD(P)-binding Rossmann-fold domains"/>
    <property type="match status" value="1"/>
</dbReference>
<dbReference type="Gene3D" id="3.90.180.10">
    <property type="entry name" value="Medium-chain alcohol dehydrogenases, catalytic domain"/>
    <property type="match status" value="1"/>
</dbReference>
<evidence type="ECO:0000259" key="5">
    <source>
        <dbReference type="SMART" id="SM00829"/>
    </source>
</evidence>
<dbReference type="Pfam" id="PF00107">
    <property type="entry name" value="ADH_zinc_N"/>
    <property type="match status" value="1"/>
</dbReference>
<dbReference type="InterPro" id="IPR013154">
    <property type="entry name" value="ADH-like_N"/>
</dbReference>
<dbReference type="PATRIC" id="fig|1459.3.peg.3990"/>
<dbReference type="GO" id="GO:0008270">
    <property type="term" value="F:zinc ion binding"/>
    <property type="evidence" value="ECO:0007669"/>
    <property type="project" value="InterPro"/>
</dbReference>